<dbReference type="EMBL" id="AP022587">
    <property type="protein sequence ID" value="BBY20752.1"/>
    <property type="molecule type" value="Genomic_DNA"/>
</dbReference>
<evidence type="ECO:0008006" key="4">
    <source>
        <dbReference type="Google" id="ProtNLM"/>
    </source>
</evidence>
<accession>A0A7I7Q3U4</accession>
<dbReference type="PANTHER" id="PTHR11552">
    <property type="entry name" value="GLUCOSE-METHANOL-CHOLINE GMC OXIDOREDUCTASE"/>
    <property type="match status" value="1"/>
</dbReference>
<sequence>MSSPSFETGITTDEFAERVRHNQQRLGADIKAQYDFIVCGSGSSGSVVACRLAENPDVNVLVLEAGGSDESPETTRPDMWLANLGSERDWNFTADASSHLNGPAIPYSMGKVLGGGVEHQRHGMGAWSQERLGLFRLRSQGRAMELRLGARHLPWHRGLARRS</sequence>
<dbReference type="GO" id="GO:0050660">
    <property type="term" value="F:flavin adenine dinucleotide binding"/>
    <property type="evidence" value="ECO:0007669"/>
    <property type="project" value="InterPro"/>
</dbReference>
<evidence type="ECO:0000313" key="3">
    <source>
        <dbReference type="Proteomes" id="UP000467130"/>
    </source>
</evidence>
<gene>
    <name evidence="2" type="ORF">MSTO_09570</name>
</gene>
<evidence type="ECO:0000256" key="1">
    <source>
        <dbReference type="ARBA" id="ARBA00010790"/>
    </source>
</evidence>
<organism evidence="2 3">
    <name type="scientific">Mycobacterium stomatepiae</name>
    <dbReference type="NCBI Taxonomy" id="470076"/>
    <lineage>
        <taxon>Bacteria</taxon>
        <taxon>Bacillati</taxon>
        <taxon>Actinomycetota</taxon>
        <taxon>Actinomycetes</taxon>
        <taxon>Mycobacteriales</taxon>
        <taxon>Mycobacteriaceae</taxon>
        <taxon>Mycobacterium</taxon>
        <taxon>Mycobacterium simiae complex</taxon>
    </lineage>
</organism>
<reference evidence="2 3" key="1">
    <citation type="journal article" date="2019" name="Emerg. Microbes Infect.">
        <title>Comprehensive subspecies identification of 175 nontuberculous mycobacteria species based on 7547 genomic profiles.</title>
        <authorList>
            <person name="Matsumoto Y."/>
            <person name="Kinjo T."/>
            <person name="Motooka D."/>
            <person name="Nabeya D."/>
            <person name="Jung N."/>
            <person name="Uechi K."/>
            <person name="Horii T."/>
            <person name="Iida T."/>
            <person name="Fujita J."/>
            <person name="Nakamura S."/>
        </authorList>
    </citation>
    <scope>NUCLEOTIDE SEQUENCE [LARGE SCALE GENOMIC DNA]</scope>
    <source>
        <strain evidence="2 3">JCM 17783</strain>
    </source>
</reference>
<name>A0A7I7Q3U4_9MYCO</name>
<dbReference type="KEGG" id="msto:MSTO_09570"/>
<dbReference type="GO" id="GO:0016491">
    <property type="term" value="F:oxidoreductase activity"/>
    <property type="evidence" value="ECO:0007669"/>
    <property type="project" value="TreeGrafter"/>
</dbReference>
<protein>
    <recommendedName>
        <fullName evidence="4">Glucose-methanol-choline oxidoreductase N-terminal domain-containing protein</fullName>
    </recommendedName>
</protein>
<dbReference type="SUPFAM" id="SSF51905">
    <property type="entry name" value="FAD/NAD(P)-binding domain"/>
    <property type="match status" value="1"/>
</dbReference>
<evidence type="ECO:0000313" key="2">
    <source>
        <dbReference type="EMBL" id="BBY20752.1"/>
    </source>
</evidence>
<dbReference type="PANTHER" id="PTHR11552:SF147">
    <property type="entry name" value="CHOLINE DEHYDROGENASE, MITOCHONDRIAL"/>
    <property type="match status" value="1"/>
</dbReference>
<comment type="similarity">
    <text evidence="1">Belongs to the GMC oxidoreductase family.</text>
</comment>
<proteinExistence type="inferred from homology"/>
<dbReference type="Gene3D" id="3.50.50.60">
    <property type="entry name" value="FAD/NAD(P)-binding domain"/>
    <property type="match status" value="1"/>
</dbReference>
<dbReference type="InterPro" id="IPR012132">
    <property type="entry name" value="GMC_OxRdtase"/>
</dbReference>
<dbReference type="Proteomes" id="UP000467130">
    <property type="component" value="Chromosome"/>
</dbReference>
<keyword evidence="3" id="KW-1185">Reference proteome</keyword>
<dbReference type="InterPro" id="IPR036188">
    <property type="entry name" value="FAD/NAD-bd_sf"/>
</dbReference>
<dbReference type="AlphaFoldDB" id="A0A7I7Q3U4"/>